<sequence length="582" mass="64576">MFRSFVHPFMITIFKKSYYFILSLPIYFISFQANAQQKSFISSITAQNQWMDSVYDKMSLRQRVAQMIFVRAHTNRGQAYSDSVGQVIKNEHLGGVVFFQGGPGRQLNLSNTYQKLSDVPLLIAMDGEWGLGMRLDSTLSFPYQMTLGAIRDNNLIYKMGQEVARQFKRLGMHINFAPDMDVNNNPANPVINYRSFGDDKVNVAQKGIAYMQGMQSEGLITTAKHFPGHGDTNVDSHQDLPQLPFTRQRLDSLEEYPFKQAIAAGISGVMVAHMNIPALDPTPKLPSTLSRPIITGLLKDSLGFKGLVVSDAMEMKGVVKYFPNGEADVKAFIAGNDILELSENSKRADKLIRKAIHKGLVSEQEFEARVKKILAAKYWAGLNHYQPANPENFSQEINTPEAKQLIQTLADAAVTLLKGDSLINAFDPAKSTAIISIGADVLTPFQQELGHYFTNSKVMMVPKDMQVPMMRAFMNGLKEYQQIIVSTHDSRLRPGSKLDYSSNLKLFIAELAAMPNTAISVFANPYTIAGLPGIEKAGALIVGYQKDDFMQRAAAKVLSKQLKPSGKLPVTINTFFTTGMGL</sequence>
<evidence type="ECO:0000256" key="1">
    <source>
        <dbReference type="ARBA" id="ARBA00001231"/>
    </source>
</evidence>
<dbReference type="GO" id="GO:0004563">
    <property type="term" value="F:beta-N-acetylhexosaminidase activity"/>
    <property type="evidence" value="ECO:0007669"/>
    <property type="project" value="UniProtKB-EC"/>
</dbReference>
<evidence type="ECO:0000256" key="3">
    <source>
        <dbReference type="ARBA" id="ARBA00012663"/>
    </source>
</evidence>
<comment type="similarity">
    <text evidence="2">Belongs to the glycosyl hydrolase 3 family.</text>
</comment>
<name>A0A9X2B874_9SPHI</name>
<dbReference type="Gene3D" id="3.40.50.1700">
    <property type="entry name" value="Glycoside hydrolase family 3 C-terminal domain"/>
    <property type="match status" value="1"/>
</dbReference>
<feature type="domain" description="Glycoside hydrolase family 3 N-terminal" evidence="6">
    <location>
        <begin position="60"/>
        <end position="375"/>
    </location>
</feature>
<organism evidence="7 8">
    <name type="scientific">Mucilaginibacter straminoryzae</name>
    <dbReference type="NCBI Taxonomy" id="2932774"/>
    <lineage>
        <taxon>Bacteria</taxon>
        <taxon>Pseudomonadati</taxon>
        <taxon>Bacteroidota</taxon>
        <taxon>Sphingobacteriia</taxon>
        <taxon>Sphingobacteriales</taxon>
        <taxon>Sphingobacteriaceae</taxon>
        <taxon>Mucilaginibacter</taxon>
    </lineage>
</organism>
<dbReference type="RefSeq" id="WP_245128255.1">
    <property type="nucleotide sequence ID" value="NZ_JALJEJ010000001.1"/>
</dbReference>
<keyword evidence="5" id="KW-0326">Glycosidase</keyword>
<evidence type="ECO:0000259" key="6">
    <source>
        <dbReference type="Pfam" id="PF00933"/>
    </source>
</evidence>
<dbReference type="AlphaFoldDB" id="A0A9X2B874"/>
<evidence type="ECO:0000256" key="2">
    <source>
        <dbReference type="ARBA" id="ARBA00005336"/>
    </source>
</evidence>
<dbReference type="Pfam" id="PF00933">
    <property type="entry name" value="Glyco_hydro_3"/>
    <property type="match status" value="1"/>
</dbReference>
<evidence type="ECO:0000313" key="8">
    <source>
        <dbReference type="Proteomes" id="UP001139450"/>
    </source>
</evidence>
<comment type="catalytic activity">
    <reaction evidence="1">
        <text>Hydrolysis of terminal non-reducing N-acetyl-D-hexosamine residues in N-acetyl-beta-D-hexosaminides.</text>
        <dbReference type="EC" id="3.2.1.52"/>
    </reaction>
</comment>
<comment type="caution">
    <text evidence="7">The sequence shown here is derived from an EMBL/GenBank/DDBJ whole genome shotgun (WGS) entry which is preliminary data.</text>
</comment>
<keyword evidence="4 7" id="KW-0378">Hydrolase</keyword>
<dbReference type="PANTHER" id="PTHR30480">
    <property type="entry name" value="BETA-HEXOSAMINIDASE-RELATED"/>
    <property type="match status" value="1"/>
</dbReference>
<dbReference type="InterPro" id="IPR036881">
    <property type="entry name" value="Glyco_hydro_3_C_sf"/>
</dbReference>
<evidence type="ECO:0000256" key="5">
    <source>
        <dbReference type="ARBA" id="ARBA00023295"/>
    </source>
</evidence>
<protein>
    <recommendedName>
        <fullName evidence="3">beta-N-acetylhexosaminidase</fullName>
        <ecNumber evidence="3">3.2.1.52</ecNumber>
    </recommendedName>
</protein>
<dbReference type="GO" id="GO:0009254">
    <property type="term" value="P:peptidoglycan turnover"/>
    <property type="evidence" value="ECO:0007669"/>
    <property type="project" value="TreeGrafter"/>
</dbReference>
<dbReference type="EC" id="3.2.1.52" evidence="3"/>
<evidence type="ECO:0000256" key="4">
    <source>
        <dbReference type="ARBA" id="ARBA00022801"/>
    </source>
</evidence>
<dbReference type="Proteomes" id="UP001139450">
    <property type="component" value="Unassembled WGS sequence"/>
</dbReference>
<dbReference type="SUPFAM" id="SSF51445">
    <property type="entry name" value="(Trans)glycosidases"/>
    <property type="match status" value="1"/>
</dbReference>
<dbReference type="InterPro" id="IPR050226">
    <property type="entry name" value="NagZ_Beta-hexosaminidase"/>
</dbReference>
<gene>
    <name evidence="7" type="ORF">MUY27_01810</name>
</gene>
<dbReference type="GO" id="GO:0005975">
    <property type="term" value="P:carbohydrate metabolic process"/>
    <property type="evidence" value="ECO:0007669"/>
    <property type="project" value="InterPro"/>
</dbReference>
<dbReference type="PANTHER" id="PTHR30480:SF13">
    <property type="entry name" value="BETA-HEXOSAMINIDASE"/>
    <property type="match status" value="1"/>
</dbReference>
<dbReference type="InterPro" id="IPR017853">
    <property type="entry name" value="GH"/>
</dbReference>
<dbReference type="Gene3D" id="3.20.20.300">
    <property type="entry name" value="Glycoside hydrolase, family 3, N-terminal domain"/>
    <property type="match status" value="1"/>
</dbReference>
<accession>A0A9X2B874</accession>
<dbReference type="PRINTS" id="PR00133">
    <property type="entry name" value="GLHYDRLASE3"/>
</dbReference>
<proteinExistence type="inferred from homology"/>
<evidence type="ECO:0000313" key="7">
    <source>
        <dbReference type="EMBL" id="MCJ8208425.1"/>
    </source>
</evidence>
<dbReference type="InterPro" id="IPR036962">
    <property type="entry name" value="Glyco_hydro_3_N_sf"/>
</dbReference>
<keyword evidence="8" id="KW-1185">Reference proteome</keyword>
<dbReference type="InterPro" id="IPR001764">
    <property type="entry name" value="Glyco_hydro_3_N"/>
</dbReference>
<dbReference type="EMBL" id="JALJEJ010000001">
    <property type="protein sequence ID" value="MCJ8208425.1"/>
    <property type="molecule type" value="Genomic_DNA"/>
</dbReference>
<reference evidence="7" key="1">
    <citation type="submission" date="2022-04" db="EMBL/GenBank/DDBJ databases">
        <title>Mucilaginibacter sp. RS28 isolated from freshwater.</title>
        <authorList>
            <person name="Ko S.-R."/>
        </authorList>
    </citation>
    <scope>NUCLEOTIDE SEQUENCE</scope>
    <source>
        <strain evidence="7">RS28</strain>
    </source>
</reference>